<evidence type="ECO:0000256" key="1">
    <source>
        <dbReference type="SAM" id="MobiDB-lite"/>
    </source>
</evidence>
<organism evidence="2 3">
    <name type="scientific">Plasmodium inui San Antonio 1</name>
    <dbReference type="NCBI Taxonomy" id="1237626"/>
    <lineage>
        <taxon>Eukaryota</taxon>
        <taxon>Sar</taxon>
        <taxon>Alveolata</taxon>
        <taxon>Apicomplexa</taxon>
        <taxon>Aconoidasida</taxon>
        <taxon>Haemosporida</taxon>
        <taxon>Plasmodiidae</taxon>
        <taxon>Plasmodium</taxon>
        <taxon>Plasmodium (Plasmodium)</taxon>
    </lineage>
</organism>
<sequence>MDEGARKKPAKASHQIRLAQVHELKALAIEEYEEYLKLVRNTEWHQQKLQQNWAKFHLFYQQNGLATFGHNARKKKKKGRENRKNEEDKKKKNKNKKTHPKYSSPSTRCANYDDYQSIEDDLKIIKRRERQNSCYYFKANNNNDNSKHFILHILKDIPLALELYINIKIEAINKIKNNVLTDMDHFCKTRMNKIILLILLCEVKLNNLYIRQKDVCHGENNVDIRLTGNIIRLCHSVIEEVTRKLIPFFFSFNIFSPPDYFNYRFEHFHGIVEGIVPIG</sequence>
<keyword evidence="3" id="KW-1185">Reference proteome</keyword>
<feature type="compositionally biased region" description="Basic residues" evidence="1">
    <location>
        <begin position="91"/>
        <end position="100"/>
    </location>
</feature>
<dbReference type="OrthoDB" id="371183at2759"/>
<dbReference type="VEuPathDB" id="PlasmoDB:C922_04859"/>
<reference evidence="2 3" key="1">
    <citation type="submission" date="2013-02" db="EMBL/GenBank/DDBJ databases">
        <title>The Genome Sequence of Plasmodium inui San Antonio 1.</title>
        <authorList>
            <consortium name="The Broad Institute Genome Sequencing Platform"/>
            <consortium name="The Broad Institute Genome Sequencing Center for Infectious Disease"/>
            <person name="Neafsey D."/>
            <person name="Cheeseman I."/>
            <person name="Volkman S."/>
            <person name="Adams J."/>
            <person name="Walker B."/>
            <person name="Young S.K."/>
            <person name="Zeng Q."/>
            <person name="Gargeya S."/>
            <person name="Fitzgerald M."/>
            <person name="Haas B."/>
            <person name="Abouelleil A."/>
            <person name="Alvarado L."/>
            <person name="Arachchi H.M."/>
            <person name="Berlin A.M."/>
            <person name="Chapman S.B."/>
            <person name="Dewar J."/>
            <person name="Goldberg J."/>
            <person name="Griggs A."/>
            <person name="Gujja S."/>
            <person name="Hansen M."/>
            <person name="Howarth C."/>
            <person name="Imamovic A."/>
            <person name="Larimer J."/>
            <person name="McCowan C."/>
            <person name="Murphy C."/>
            <person name="Neiman D."/>
            <person name="Pearson M."/>
            <person name="Priest M."/>
            <person name="Roberts A."/>
            <person name="Saif S."/>
            <person name="Shea T."/>
            <person name="Sisk P."/>
            <person name="Sykes S."/>
            <person name="Wortman J."/>
            <person name="Nusbaum C."/>
            <person name="Birren B."/>
        </authorList>
    </citation>
    <scope>NUCLEOTIDE SEQUENCE [LARGE SCALE GENOMIC DNA]</scope>
    <source>
        <strain evidence="2 3">San Antonio 1</strain>
    </source>
</reference>
<dbReference type="GeneID" id="20040133"/>
<evidence type="ECO:0000313" key="3">
    <source>
        <dbReference type="Proteomes" id="UP000030640"/>
    </source>
</evidence>
<protein>
    <submittedName>
        <fullName evidence="2">Uncharacterized protein</fullName>
    </submittedName>
</protein>
<dbReference type="EMBL" id="KI965490">
    <property type="protein sequence ID" value="EUD64715.1"/>
    <property type="molecule type" value="Genomic_DNA"/>
</dbReference>
<dbReference type="AlphaFoldDB" id="W6ZZK5"/>
<feature type="compositionally biased region" description="Basic residues" evidence="1">
    <location>
        <begin position="71"/>
        <end position="81"/>
    </location>
</feature>
<accession>W6ZZK5</accession>
<name>W6ZZK5_9APIC</name>
<feature type="region of interest" description="Disordered" evidence="1">
    <location>
        <begin position="69"/>
        <end position="110"/>
    </location>
</feature>
<evidence type="ECO:0000313" key="2">
    <source>
        <dbReference type="EMBL" id="EUD64715.1"/>
    </source>
</evidence>
<gene>
    <name evidence="2" type="ORF">C922_04859</name>
</gene>
<dbReference type="Proteomes" id="UP000030640">
    <property type="component" value="Unassembled WGS sequence"/>
</dbReference>
<dbReference type="RefSeq" id="XP_008818655.1">
    <property type="nucleotide sequence ID" value="XM_008820433.1"/>
</dbReference>
<proteinExistence type="predicted"/>